<keyword evidence="1" id="KW-0472">Membrane</keyword>
<organism evidence="2 3">
    <name type="scientific">Flavobacterium subsaxonicum WB 4.1-42 = DSM 21790</name>
    <dbReference type="NCBI Taxonomy" id="1121898"/>
    <lineage>
        <taxon>Bacteria</taxon>
        <taxon>Pseudomonadati</taxon>
        <taxon>Bacteroidota</taxon>
        <taxon>Flavobacteriia</taxon>
        <taxon>Flavobacteriales</taxon>
        <taxon>Flavobacteriaceae</taxon>
        <taxon>Flavobacterium</taxon>
    </lineage>
</organism>
<keyword evidence="3" id="KW-1185">Reference proteome</keyword>
<dbReference type="eggNOG" id="COG5456">
    <property type="taxonomic scope" value="Bacteria"/>
</dbReference>
<dbReference type="RefSeq" id="WP_026992330.1">
    <property type="nucleotide sequence ID" value="NZ_JRLY01000001.1"/>
</dbReference>
<name>A0A0A2N3B1_9FLAO</name>
<comment type="caution">
    <text evidence="2">The sequence shown here is derived from an EMBL/GenBank/DDBJ whole genome shotgun (WGS) entry which is preliminary data.</text>
</comment>
<evidence type="ECO:0000256" key="1">
    <source>
        <dbReference type="SAM" id="Phobius"/>
    </source>
</evidence>
<dbReference type="AlphaFoldDB" id="A0A0A2N3B1"/>
<keyword evidence="1" id="KW-0812">Transmembrane</keyword>
<gene>
    <name evidence="2" type="ORF">Q766_02220</name>
</gene>
<accession>A0A0A2N3B1</accession>
<dbReference type="Pfam" id="PF05751">
    <property type="entry name" value="FixH"/>
    <property type="match status" value="1"/>
</dbReference>
<protein>
    <submittedName>
        <fullName evidence="2">Cytochrome Cbb3 oxidase maturation protein CcoH</fullName>
    </submittedName>
</protein>
<reference evidence="2 3" key="1">
    <citation type="submission" date="2013-09" db="EMBL/GenBank/DDBJ databases">
        <authorList>
            <person name="Zeng Z."/>
            <person name="Chen C."/>
        </authorList>
    </citation>
    <scope>NUCLEOTIDE SEQUENCE [LARGE SCALE GENOMIC DNA]</scope>
    <source>
        <strain evidence="2 3">WB 4.1-42</strain>
    </source>
</reference>
<dbReference type="EMBL" id="JRLY01000001">
    <property type="protein sequence ID" value="KGO94950.1"/>
    <property type="molecule type" value="Genomic_DNA"/>
</dbReference>
<proteinExistence type="predicted"/>
<dbReference type="Proteomes" id="UP000030111">
    <property type="component" value="Unassembled WGS sequence"/>
</dbReference>
<evidence type="ECO:0000313" key="2">
    <source>
        <dbReference type="EMBL" id="KGO94950.1"/>
    </source>
</evidence>
<dbReference type="InterPro" id="IPR008620">
    <property type="entry name" value="FixH"/>
</dbReference>
<feature type="transmembrane region" description="Helical" evidence="1">
    <location>
        <begin position="6"/>
        <end position="25"/>
    </location>
</feature>
<dbReference type="STRING" id="1121898.GCA_000422725_00915"/>
<sequence>MKINWGTGIVIAFALFMGFILFFVFKVQSDHKYDNELVVEEYYKQERVLQAELDKEQNAALLSQKLQIETNTTAIKIIFPQGFDYSKIKGKVSLYRPSDGGLDFDMPISLSAPYMLIPKSNLAGGRWDITIAWQYNGKGYVNKQMLNL</sequence>
<evidence type="ECO:0000313" key="3">
    <source>
        <dbReference type="Proteomes" id="UP000030111"/>
    </source>
</evidence>
<keyword evidence="1" id="KW-1133">Transmembrane helix</keyword>
<dbReference type="OrthoDB" id="1493774at2"/>